<name>W6M2E1_9GAMM</name>
<dbReference type="STRING" id="1400863.BN873_190046"/>
<evidence type="ECO:0000256" key="1">
    <source>
        <dbReference type="SAM" id="MobiDB-lite"/>
    </source>
</evidence>
<feature type="compositionally biased region" description="Pro residues" evidence="1">
    <location>
        <begin position="66"/>
        <end position="75"/>
    </location>
</feature>
<dbReference type="Proteomes" id="UP000035760">
    <property type="component" value="Unassembled WGS sequence"/>
</dbReference>
<feature type="region of interest" description="Disordered" evidence="1">
    <location>
        <begin position="59"/>
        <end position="91"/>
    </location>
</feature>
<accession>W6M2E1</accession>
<evidence type="ECO:0000313" key="3">
    <source>
        <dbReference type="EMBL" id="CDI01652.1"/>
    </source>
</evidence>
<dbReference type="InterPro" id="IPR008969">
    <property type="entry name" value="CarboxyPept-like_regulatory"/>
</dbReference>
<dbReference type="SUPFAM" id="SSF49464">
    <property type="entry name" value="Carboxypeptidase regulatory domain-like"/>
    <property type="match status" value="1"/>
</dbReference>
<reference evidence="3" key="1">
    <citation type="submission" date="2013-07" db="EMBL/GenBank/DDBJ databases">
        <authorList>
            <person name="McIlroy S."/>
        </authorList>
    </citation>
    <scope>NUCLEOTIDE SEQUENCE [LARGE SCALE GENOMIC DNA]</scope>
    <source>
        <strain evidence="3">Run_A_D11</strain>
    </source>
</reference>
<organism evidence="3 4">
    <name type="scientific">Candidatus Competibacter denitrificans Run_A_D11</name>
    <dbReference type="NCBI Taxonomy" id="1400863"/>
    <lineage>
        <taxon>Bacteria</taxon>
        <taxon>Pseudomonadati</taxon>
        <taxon>Pseudomonadota</taxon>
        <taxon>Gammaproteobacteria</taxon>
        <taxon>Candidatus Competibacteraceae</taxon>
        <taxon>Candidatus Competibacter</taxon>
    </lineage>
</organism>
<keyword evidence="4" id="KW-1185">Reference proteome</keyword>
<sequence>MAHFPRLSLIALGLAVGTALSTPVVAQQAPPPLYRSSPPVEQLAPVYLGRSQTEEVIEERTVTSGNPPPPPPPPPESEDKGWLPPGGSIQVRTTDQGIRYTSGGVGESEREELRAISDRFNLRVMSAMQGGGEYLADTAVKILDSRGEVVLSANSKGPYFLAQIPPGTYTVAVSTADHTQQQSVRIDGPRQSQLNFYWR</sequence>
<dbReference type="AlphaFoldDB" id="W6M2E1"/>
<evidence type="ECO:0008006" key="5">
    <source>
        <dbReference type="Google" id="ProtNLM"/>
    </source>
</evidence>
<dbReference type="OrthoDB" id="5568005at2"/>
<proteinExistence type="predicted"/>
<dbReference type="EMBL" id="CBTJ020000024">
    <property type="protein sequence ID" value="CDI01652.1"/>
    <property type="molecule type" value="Genomic_DNA"/>
</dbReference>
<reference evidence="3" key="2">
    <citation type="submission" date="2014-03" db="EMBL/GenBank/DDBJ databases">
        <title>Candidatus Competibacter-lineage genomes retrieved from metagenomes reveal functional metabolic diversity.</title>
        <authorList>
            <person name="McIlroy S.J."/>
            <person name="Albertsen M."/>
            <person name="Andresen E.K."/>
            <person name="Saunders A.M."/>
            <person name="Kristiansen R."/>
            <person name="Stokholm-Bjerregaard M."/>
            <person name="Nielsen K.L."/>
            <person name="Nielsen P.H."/>
        </authorList>
    </citation>
    <scope>NUCLEOTIDE SEQUENCE</scope>
    <source>
        <strain evidence="3">Run_A_D11</strain>
    </source>
</reference>
<comment type="caution">
    <text evidence="3">The sequence shown here is derived from an EMBL/GenBank/DDBJ whole genome shotgun (WGS) entry which is preliminary data.</text>
</comment>
<protein>
    <recommendedName>
        <fullName evidence="5">Carboxypeptidase regulatory-like domain-containing protein</fullName>
    </recommendedName>
</protein>
<feature type="signal peptide" evidence="2">
    <location>
        <begin position="1"/>
        <end position="26"/>
    </location>
</feature>
<evidence type="ECO:0000313" key="4">
    <source>
        <dbReference type="Proteomes" id="UP000035760"/>
    </source>
</evidence>
<dbReference type="Gene3D" id="2.60.40.1120">
    <property type="entry name" value="Carboxypeptidase-like, regulatory domain"/>
    <property type="match status" value="1"/>
</dbReference>
<gene>
    <name evidence="3" type="ORF">BN873_190046</name>
</gene>
<evidence type="ECO:0000256" key="2">
    <source>
        <dbReference type="SAM" id="SignalP"/>
    </source>
</evidence>
<dbReference type="RefSeq" id="WP_048670980.1">
    <property type="nucleotide sequence ID" value="NZ_CBTJ020000024.1"/>
</dbReference>
<keyword evidence="2" id="KW-0732">Signal</keyword>
<feature type="chain" id="PRO_5004879908" description="Carboxypeptidase regulatory-like domain-containing protein" evidence="2">
    <location>
        <begin position="27"/>
        <end position="199"/>
    </location>
</feature>